<proteinExistence type="predicted"/>
<protein>
    <submittedName>
        <fullName evidence="1">Uncharacterized protein</fullName>
    </submittedName>
</protein>
<sequence>MKLNAHSKQYLKHFKYLNSIQAESVTSAYTYHPNVLKKRNKKEKSSTNGVNVSKNLELYMKKNNIAVHYMNIYNTDLKVLSTNTSTKVLKNASFIINMQLDNTPCTLMLYFGNTYFFGNCNTSHDVNTAQFQMGGIYSTDAEKVHENMHFWQAQRTEETKSIVDFLKELEHKELQEEELFMYSTVIDNPVLYKNAYNLTKHVQEIISTNKKMHHLITYITNYV</sequence>
<reference evidence="1 2" key="1">
    <citation type="submission" date="2014-09" db="EMBL/GenBank/DDBJ databases">
        <authorList>
            <person name="Lapin J.S."/>
            <person name="Pope W.H."/>
            <person name="Hua J."/>
            <person name="Ford M.E."/>
            <person name="Conway J.F."/>
            <person name="Hatfull G.F."/>
            <person name="Hendrix R.W."/>
        </authorList>
    </citation>
    <scope>NUCLEOTIDE SEQUENCE [LARGE SCALE GENOMIC DNA]</scope>
</reference>
<organism evidence="1 2">
    <name type="scientific">Escherichia phage 121Q</name>
    <dbReference type="NCBI Taxonomy" id="1555202"/>
    <lineage>
        <taxon>Viruses</taxon>
        <taxon>Duplodnaviria</taxon>
        <taxon>Heunggongvirae</taxon>
        <taxon>Uroviricota</taxon>
        <taxon>Caudoviricetes</taxon>
        <taxon>Asteriusvirus</taxon>
        <taxon>Asteriusvirus av121Q</taxon>
    </lineage>
</organism>
<name>A0A097EXL7_9CAUD</name>
<dbReference type="EMBL" id="KM507819">
    <property type="protein sequence ID" value="AIT14146.1"/>
    <property type="molecule type" value="Genomic_DNA"/>
</dbReference>
<dbReference type="Proteomes" id="UP000029889">
    <property type="component" value="Segment"/>
</dbReference>
<dbReference type="RefSeq" id="YP_009101843.1">
    <property type="nucleotide sequence ID" value="NC_025447.1"/>
</dbReference>
<dbReference type="KEGG" id="vg:22111296"/>
<accession>A0A097EXL7</accession>
<evidence type="ECO:0000313" key="2">
    <source>
        <dbReference type="Proteomes" id="UP000029889"/>
    </source>
</evidence>
<dbReference type="GeneID" id="22111296"/>
<evidence type="ECO:0000313" key="1">
    <source>
        <dbReference type="EMBL" id="AIT14146.1"/>
    </source>
</evidence>
<keyword evidence="2" id="KW-1185">Reference proteome</keyword>
<gene>
    <name evidence="1" type="primary">256</name>
    <name evidence="1" type="ORF">PBI_121Q_256</name>
</gene>